<dbReference type="PANTHER" id="PTHR37188">
    <property type="entry name" value="MEDIATOR OF RNA POLYMERASE II TRANSCRIPTION SUBUNIT-RELATED"/>
    <property type="match status" value="1"/>
</dbReference>
<feature type="compositionally biased region" description="Gly residues" evidence="1">
    <location>
        <begin position="1"/>
        <end position="11"/>
    </location>
</feature>
<comment type="caution">
    <text evidence="2">The sequence shown here is derived from an EMBL/GenBank/DDBJ whole genome shotgun (WGS) entry which is preliminary data.</text>
</comment>
<evidence type="ECO:0000313" key="2">
    <source>
        <dbReference type="EMBL" id="GAV90569.1"/>
    </source>
</evidence>
<gene>
    <name evidence="2" type="ORF">CFOL_v3_33978</name>
</gene>
<dbReference type="Proteomes" id="UP000187406">
    <property type="component" value="Unassembled WGS sequence"/>
</dbReference>
<dbReference type="InterPro" id="IPR038790">
    <property type="entry name" value="Med9_plant"/>
</dbReference>
<feature type="region of interest" description="Disordered" evidence="1">
    <location>
        <begin position="1"/>
        <end position="86"/>
    </location>
</feature>
<sequence length="184" mass="21254">MEQGYTGGGGNWTIIPTMPTRTNSPAPSNQDHLYISSPPPPQQQQPFQNQQQQQQQQFQQQYNFQQQPQQQQQQHRVIQQQQQNHQHQSLASHFHLLNLVENLADAIENGTRDQQSDALVNELNTQFEKCQQLLNSISSSINAKAMTVEGQKRKLEEGEQLLNQRRDLISKYRNSVEELIKSEP</sequence>
<dbReference type="STRING" id="3775.A0A1Q3DDS1"/>
<dbReference type="PANTHER" id="PTHR37188:SF1">
    <property type="entry name" value="MEDIATOR OF RNA POLYMERASE II TRANSCRIPTION SUBUNIT-RELATED"/>
    <property type="match status" value="1"/>
</dbReference>
<dbReference type="InParanoid" id="A0A1Q3DDS1"/>
<dbReference type="SUPFAM" id="SSF81995">
    <property type="entry name" value="beta-sandwich domain of Sec23/24"/>
    <property type="match status" value="1"/>
</dbReference>
<keyword evidence="3" id="KW-1185">Reference proteome</keyword>
<dbReference type="GO" id="GO:0016592">
    <property type="term" value="C:mediator complex"/>
    <property type="evidence" value="ECO:0007669"/>
    <property type="project" value="InterPro"/>
</dbReference>
<dbReference type="EMBL" id="BDDD01006384">
    <property type="protein sequence ID" value="GAV90569.1"/>
    <property type="molecule type" value="Genomic_DNA"/>
</dbReference>
<dbReference type="AlphaFoldDB" id="A0A1Q3DDS1"/>
<evidence type="ECO:0000313" key="3">
    <source>
        <dbReference type="Proteomes" id="UP000187406"/>
    </source>
</evidence>
<evidence type="ECO:0000256" key="1">
    <source>
        <dbReference type="SAM" id="MobiDB-lite"/>
    </source>
</evidence>
<accession>A0A1Q3DDS1</accession>
<proteinExistence type="predicted"/>
<feature type="compositionally biased region" description="Polar residues" evidence="1">
    <location>
        <begin position="19"/>
        <end position="31"/>
    </location>
</feature>
<organism evidence="2 3">
    <name type="scientific">Cephalotus follicularis</name>
    <name type="common">Albany pitcher plant</name>
    <dbReference type="NCBI Taxonomy" id="3775"/>
    <lineage>
        <taxon>Eukaryota</taxon>
        <taxon>Viridiplantae</taxon>
        <taxon>Streptophyta</taxon>
        <taxon>Embryophyta</taxon>
        <taxon>Tracheophyta</taxon>
        <taxon>Spermatophyta</taxon>
        <taxon>Magnoliopsida</taxon>
        <taxon>eudicotyledons</taxon>
        <taxon>Gunneridae</taxon>
        <taxon>Pentapetalae</taxon>
        <taxon>rosids</taxon>
        <taxon>fabids</taxon>
        <taxon>Oxalidales</taxon>
        <taxon>Cephalotaceae</taxon>
        <taxon>Cephalotus</taxon>
    </lineage>
</organism>
<feature type="compositionally biased region" description="Low complexity" evidence="1">
    <location>
        <begin position="44"/>
        <end position="86"/>
    </location>
</feature>
<protein>
    <submittedName>
        <fullName evidence="2">Uncharacterized protein</fullName>
    </submittedName>
</protein>
<dbReference type="OrthoDB" id="779656at2759"/>
<reference evidence="3" key="1">
    <citation type="submission" date="2016-04" db="EMBL/GenBank/DDBJ databases">
        <title>Cephalotus genome sequencing.</title>
        <authorList>
            <person name="Fukushima K."/>
            <person name="Hasebe M."/>
            <person name="Fang X."/>
        </authorList>
    </citation>
    <scope>NUCLEOTIDE SEQUENCE [LARGE SCALE GENOMIC DNA]</scope>
    <source>
        <strain evidence="3">cv. St1</strain>
    </source>
</reference>
<name>A0A1Q3DDS1_CEPFO</name>